<evidence type="ECO:0000313" key="2">
    <source>
        <dbReference type="EMBL" id="BBX32479.1"/>
    </source>
</evidence>
<accession>A0AAI8TUL8</accession>
<evidence type="ECO:0000313" key="3">
    <source>
        <dbReference type="EMBL" id="BDY28852.1"/>
    </source>
</evidence>
<sequence>MKYQLAVGAAVLAALTVGGGQAGAAPSGPSSVERTVNDLKAQGYNVIVNRVGGAPLEQCAVRGVRAGQQHVTRDSRGGGSINTTVISQTVYVDVTC</sequence>
<gene>
    <name evidence="3" type="ORF">hbim_02788</name>
    <name evidence="2" type="ORF">MMAGJ_17610</name>
</gene>
<reference evidence="2" key="2">
    <citation type="submission" date="2020-02" db="EMBL/GenBank/DDBJ databases">
        <authorList>
            <person name="Matsumoto Y."/>
            <person name="Motooka D."/>
            <person name="Nakamura S."/>
        </authorList>
    </citation>
    <scope>NUCLEOTIDE SEQUENCE</scope>
    <source>
        <strain evidence="2">JCM 12375</strain>
    </source>
</reference>
<keyword evidence="1" id="KW-0732">Signal</keyword>
<dbReference type="Proteomes" id="UP001241092">
    <property type="component" value="Chromosome"/>
</dbReference>
<reference evidence="2 4" key="1">
    <citation type="journal article" date="2019" name="Emerg. Microbes Infect.">
        <title>Comprehensive subspecies identification of 175 nontuberculous mycobacteria species based on 7547 genomic profiles.</title>
        <authorList>
            <person name="Matsumoto Y."/>
            <person name="Kinjo T."/>
            <person name="Motooka D."/>
            <person name="Nabeya D."/>
            <person name="Jung N."/>
            <person name="Uechi K."/>
            <person name="Horii T."/>
            <person name="Iida T."/>
            <person name="Fujita J."/>
            <person name="Nakamura S."/>
        </authorList>
    </citation>
    <scope>NUCLEOTIDE SEQUENCE [LARGE SCALE GENOMIC DNA]</scope>
    <source>
        <strain evidence="2 4">JCM 12375</strain>
    </source>
</reference>
<reference evidence="3" key="3">
    <citation type="submission" date="2023-03" db="EMBL/GenBank/DDBJ databases">
        <title>Draft genome sequence of a Mycolicibacterium mageritense strain H4_3_1 isolated from a hybrid biological-inorganic system reactor.</title>
        <authorList>
            <person name="Feng X."/>
            <person name="Kazama D."/>
            <person name="Sato K."/>
            <person name="Kobayashi H."/>
        </authorList>
    </citation>
    <scope>NUCLEOTIDE SEQUENCE</scope>
    <source>
        <strain evidence="3">H4_3_1</strain>
    </source>
</reference>
<evidence type="ECO:0008006" key="6">
    <source>
        <dbReference type="Google" id="ProtNLM"/>
    </source>
</evidence>
<name>A0AAI8TUL8_MYCME</name>
<dbReference type="EMBL" id="AP027452">
    <property type="protein sequence ID" value="BDY28852.1"/>
    <property type="molecule type" value="Genomic_DNA"/>
</dbReference>
<dbReference type="Proteomes" id="UP000465622">
    <property type="component" value="Chromosome"/>
</dbReference>
<dbReference type="RefSeq" id="WP_110798416.1">
    <property type="nucleotide sequence ID" value="NZ_AP022567.1"/>
</dbReference>
<dbReference type="EMBL" id="AP022567">
    <property type="protein sequence ID" value="BBX32479.1"/>
    <property type="molecule type" value="Genomic_DNA"/>
</dbReference>
<keyword evidence="4" id="KW-1185">Reference proteome</keyword>
<proteinExistence type="predicted"/>
<evidence type="ECO:0000313" key="4">
    <source>
        <dbReference type="Proteomes" id="UP000465622"/>
    </source>
</evidence>
<feature type="signal peptide" evidence="1">
    <location>
        <begin position="1"/>
        <end position="24"/>
    </location>
</feature>
<dbReference type="AlphaFoldDB" id="A0AAI8TUL8"/>
<evidence type="ECO:0000313" key="5">
    <source>
        <dbReference type="Proteomes" id="UP001241092"/>
    </source>
</evidence>
<organism evidence="3 5">
    <name type="scientific">Mycolicibacterium mageritense</name>
    <name type="common">Mycobacterium mageritense</name>
    <dbReference type="NCBI Taxonomy" id="53462"/>
    <lineage>
        <taxon>Bacteria</taxon>
        <taxon>Bacillati</taxon>
        <taxon>Actinomycetota</taxon>
        <taxon>Actinomycetes</taxon>
        <taxon>Mycobacteriales</taxon>
        <taxon>Mycobacteriaceae</taxon>
        <taxon>Mycolicibacterium</taxon>
    </lineage>
</organism>
<feature type="chain" id="PRO_5042480311" description="PASTA domain-containing protein" evidence="1">
    <location>
        <begin position="25"/>
        <end position="96"/>
    </location>
</feature>
<evidence type="ECO:0000256" key="1">
    <source>
        <dbReference type="SAM" id="SignalP"/>
    </source>
</evidence>
<protein>
    <recommendedName>
        <fullName evidence="6">PASTA domain-containing protein</fullName>
    </recommendedName>
</protein>